<protein>
    <submittedName>
        <fullName evidence="1">Uncharacterized protein</fullName>
    </submittedName>
</protein>
<organism evidence="1 2">
    <name type="scientific">Streptomyces gibsoniae</name>
    <dbReference type="NCBI Taxonomy" id="3075529"/>
    <lineage>
        <taxon>Bacteria</taxon>
        <taxon>Bacillati</taxon>
        <taxon>Actinomycetota</taxon>
        <taxon>Actinomycetes</taxon>
        <taxon>Kitasatosporales</taxon>
        <taxon>Streptomycetaceae</taxon>
        <taxon>Streptomyces</taxon>
    </lineage>
</organism>
<evidence type="ECO:0000313" key="2">
    <source>
        <dbReference type="Proteomes" id="UP001183809"/>
    </source>
</evidence>
<gene>
    <name evidence="1" type="ORF">RM764_40165</name>
</gene>
<dbReference type="EMBL" id="JAVREY010000094">
    <property type="protein sequence ID" value="MDT0469117.1"/>
    <property type="molecule type" value="Genomic_DNA"/>
</dbReference>
<reference evidence="2" key="1">
    <citation type="submission" date="2023-07" db="EMBL/GenBank/DDBJ databases">
        <title>30 novel species of actinomycetes from the DSMZ collection.</title>
        <authorList>
            <person name="Nouioui I."/>
        </authorList>
    </citation>
    <scope>NUCLEOTIDE SEQUENCE [LARGE SCALE GENOMIC DNA]</scope>
    <source>
        <strain evidence="2">DSM 41699</strain>
    </source>
</reference>
<name>A0ABU2U7A7_9ACTN</name>
<comment type="caution">
    <text evidence="1">The sequence shown here is derived from an EMBL/GenBank/DDBJ whole genome shotgun (WGS) entry which is preliminary data.</text>
</comment>
<evidence type="ECO:0000313" key="1">
    <source>
        <dbReference type="EMBL" id="MDT0469117.1"/>
    </source>
</evidence>
<proteinExistence type="predicted"/>
<keyword evidence="2" id="KW-1185">Reference proteome</keyword>
<sequence>MRASTCDLRAGQLEKPYSRAMASCAVARVGRSETAWILAVASASPARAALSRSFALRRN</sequence>
<dbReference type="RefSeq" id="WP_311700556.1">
    <property type="nucleotide sequence ID" value="NZ_JAVREY010000094.1"/>
</dbReference>
<dbReference type="Proteomes" id="UP001183809">
    <property type="component" value="Unassembled WGS sequence"/>
</dbReference>
<accession>A0ABU2U7A7</accession>